<evidence type="ECO:0000256" key="6">
    <source>
        <dbReference type="ARBA" id="ARBA00022918"/>
    </source>
</evidence>
<accession>A0A9C6TNV7</accession>
<keyword evidence="5" id="KW-0378">Hydrolase</keyword>
<dbReference type="PANTHER" id="PTHR34072:SF57">
    <property type="entry name" value="RNA-DIRECTED DNA POLYMERASE"/>
    <property type="match status" value="1"/>
</dbReference>
<evidence type="ECO:0000313" key="8">
    <source>
        <dbReference type="Proteomes" id="UP000515211"/>
    </source>
</evidence>
<proteinExistence type="predicted"/>
<keyword evidence="1" id="KW-0808">Transferase</keyword>
<dbReference type="AlphaFoldDB" id="A0A9C6TNV7"/>
<evidence type="ECO:0000256" key="5">
    <source>
        <dbReference type="ARBA" id="ARBA00022801"/>
    </source>
</evidence>
<evidence type="ECO:0000256" key="1">
    <source>
        <dbReference type="ARBA" id="ARBA00022679"/>
    </source>
</evidence>
<dbReference type="Gene3D" id="3.40.50.720">
    <property type="entry name" value="NAD(P)-binding Rossmann-like Domain"/>
    <property type="match status" value="1"/>
</dbReference>
<keyword evidence="2" id="KW-0548">Nucleotidyltransferase</keyword>
<feature type="domain" description="Reverse transcriptase RNase H-like" evidence="7">
    <location>
        <begin position="79"/>
        <end position="154"/>
    </location>
</feature>
<dbReference type="KEGG" id="adu:127747632"/>
<evidence type="ECO:0000256" key="2">
    <source>
        <dbReference type="ARBA" id="ARBA00022695"/>
    </source>
</evidence>
<reference evidence="8" key="1">
    <citation type="journal article" date="2016" name="Nat. Genet.">
        <title>The genome sequences of Arachis duranensis and Arachis ipaensis, the diploid ancestors of cultivated peanut.</title>
        <authorList>
            <person name="Bertioli D.J."/>
            <person name="Cannon S.B."/>
            <person name="Froenicke L."/>
            <person name="Huang G."/>
            <person name="Farmer A.D."/>
            <person name="Cannon E.K."/>
            <person name="Liu X."/>
            <person name="Gao D."/>
            <person name="Clevenger J."/>
            <person name="Dash S."/>
            <person name="Ren L."/>
            <person name="Moretzsohn M.C."/>
            <person name="Shirasawa K."/>
            <person name="Huang W."/>
            <person name="Vidigal B."/>
            <person name="Abernathy B."/>
            <person name="Chu Y."/>
            <person name="Niederhuth C.E."/>
            <person name="Umale P."/>
            <person name="Araujo A.C."/>
            <person name="Kozik A."/>
            <person name="Kim K.D."/>
            <person name="Burow M.D."/>
            <person name="Varshney R.K."/>
            <person name="Wang X."/>
            <person name="Zhang X."/>
            <person name="Barkley N."/>
            <person name="Guimaraes P.M."/>
            <person name="Isobe S."/>
            <person name="Guo B."/>
            <person name="Liao B."/>
            <person name="Stalker H.T."/>
            <person name="Schmitz R.J."/>
            <person name="Scheffler B.E."/>
            <person name="Leal-Bertioli S.C."/>
            <person name="Xun X."/>
            <person name="Jackson S.A."/>
            <person name="Michelmore R."/>
            <person name="Ozias-Akins P."/>
        </authorList>
    </citation>
    <scope>NUCLEOTIDE SEQUENCE [LARGE SCALE GENOMIC DNA]</scope>
    <source>
        <strain evidence="8">cv. V14167</strain>
    </source>
</reference>
<evidence type="ECO:0000313" key="9">
    <source>
        <dbReference type="RefSeq" id="XP_052117696.1"/>
    </source>
</evidence>
<dbReference type="GO" id="GO:0004519">
    <property type="term" value="F:endonuclease activity"/>
    <property type="evidence" value="ECO:0007669"/>
    <property type="project" value="UniProtKB-KW"/>
</dbReference>
<name>A0A9C6TNV7_ARADU</name>
<organism evidence="8 9">
    <name type="scientific">Arachis duranensis</name>
    <name type="common">Wild peanut</name>
    <dbReference type="NCBI Taxonomy" id="130453"/>
    <lineage>
        <taxon>Eukaryota</taxon>
        <taxon>Viridiplantae</taxon>
        <taxon>Streptophyta</taxon>
        <taxon>Embryophyta</taxon>
        <taxon>Tracheophyta</taxon>
        <taxon>Spermatophyta</taxon>
        <taxon>Magnoliopsida</taxon>
        <taxon>eudicotyledons</taxon>
        <taxon>Gunneridae</taxon>
        <taxon>Pentapetalae</taxon>
        <taxon>rosids</taxon>
        <taxon>fabids</taxon>
        <taxon>Fabales</taxon>
        <taxon>Fabaceae</taxon>
        <taxon>Papilionoideae</taxon>
        <taxon>50 kb inversion clade</taxon>
        <taxon>dalbergioids sensu lato</taxon>
        <taxon>Dalbergieae</taxon>
        <taxon>Pterocarpus clade</taxon>
        <taxon>Arachis</taxon>
    </lineage>
</organism>
<dbReference type="PANTHER" id="PTHR34072">
    <property type="entry name" value="ENZYMATIC POLYPROTEIN-RELATED"/>
    <property type="match status" value="1"/>
</dbReference>
<dbReference type="GO" id="GO:0003964">
    <property type="term" value="F:RNA-directed DNA polymerase activity"/>
    <property type="evidence" value="ECO:0007669"/>
    <property type="project" value="UniProtKB-KW"/>
</dbReference>
<protein>
    <submittedName>
        <fullName evidence="9">Uncharacterized protein LOC127747632</fullName>
    </submittedName>
</protein>
<keyword evidence="8" id="KW-1185">Reference proteome</keyword>
<sequence length="192" mass="22053">MATRVQNSWRVCIDYRRPNQATRKDHYPLPFIDQMLDRLSDLPKVDVISGLPYPSSVKEVRSILGHKDVDFELSKDCMEAFNIMCDASNYVVGAALAQREGKDPYIIAYASKTLDRAQSNYTTIEKELLAIAFALDKFQAYLLGTKTEIQSVYNYETTELVHENKNGTYQWVIKPKTIKYEFKTNTHVLKIG</sequence>
<keyword evidence="3" id="KW-0540">Nuclease</keyword>
<dbReference type="FunFam" id="3.10.20.370:FF:000001">
    <property type="entry name" value="Retrovirus-related Pol polyprotein from transposon 17.6-like protein"/>
    <property type="match status" value="1"/>
</dbReference>
<dbReference type="SUPFAM" id="SSF56672">
    <property type="entry name" value="DNA/RNA polymerases"/>
    <property type="match status" value="1"/>
</dbReference>
<dbReference type="InterPro" id="IPR043502">
    <property type="entry name" value="DNA/RNA_pol_sf"/>
</dbReference>
<evidence type="ECO:0000259" key="7">
    <source>
        <dbReference type="Pfam" id="PF17917"/>
    </source>
</evidence>
<evidence type="ECO:0000256" key="3">
    <source>
        <dbReference type="ARBA" id="ARBA00022722"/>
    </source>
</evidence>
<dbReference type="InterPro" id="IPR041373">
    <property type="entry name" value="RT_RNaseH"/>
</dbReference>
<dbReference type="InterPro" id="IPR043128">
    <property type="entry name" value="Rev_trsase/Diguanyl_cyclase"/>
</dbReference>
<dbReference type="Gene3D" id="3.30.70.270">
    <property type="match status" value="1"/>
</dbReference>
<dbReference type="Gene3D" id="3.10.20.370">
    <property type="match status" value="1"/>
</dbReference>
<dbReference type="Proteomes" id="UP000515211">
    <property type="component" value="Chromosome 5"/>
</dbReference>
<dbReference type="Pfam" id="PF17917">
    <property type="entry name" value="RT_RNaseH"/>
    <property type="match status" value="1"/>
</dbReference>
<keyword evidence="6" id="KW-0695">RNA-directed DNA polymerase</keyword>
<dbReference type="Gene3D" id="3.10.10.10">
    <property type="entry name" value="HIV Type 1 Reverse Transcriptase, subunit A, domain 1"/>
    <property type="match status" value="1"/>
</dbReference>
<gene>
    <name evidence="9" type="primary">LOC127747632</name>
</gene>
<dbReference type="GeneID" id="127747632"/>
<keyword evidence="4" id="KW-0255">Endonuclease</keyword>
<dbReference type="RefSeq" id="XP_052117696.1">
    <property type="nucleotide sequence ID" value="XM_052261736.1"/>
</dbReference>
<reference evidence="9" key="2">
    <citation type="submission" date="2025-08" db="UniProtKB">
        <authorList>
            <consortium name="RefSeq"/>
        </authorList>
    </citation>
    <scope>IDENTIFICATION</scope>
    <source>
        <tissue evidence="9">Whole plant</tissue>
    </source>
</reference>
<dbReference type="GO" id="GO:0016787">
    <property type="term" value="F:hydrolase activity"/>
    <property type="evidence" value="ECO:0007669"/>
    <property type="project" value="UniProtKB-KW"/>
</dbReference>
<evidence type="ECO:0000256" key="4">
    <source>
        <dbReference type="ARBA" id="ARBA00022759"/>
    </source>
</evidence>